<dbReference type="AlphaFoldDB" id="A0AAD6NG16"/>
<evidence type="ECO:0000313" key="2">
    <source>
        <dbReference type="EMBL" id="KAJ6256809.1"/>
    </source>
</evidence>
<feature type="compositionally biased region" description="Polar residues" evidence="1">
    <location>
        <begin position="48"/>
        <end position="71"/>
    </location>
</feature>
<evidence type="ECO:0000313" key="3">
    <source>
        <dbReference type="Proteomes" id="UP001221413"/>
    </source>
</evidence>
<feature type="region of interest" description="Disordered" evidence="1">
    <location>
        <begin position="31"/>
        <end position="73"/>
    </location>
</feature>
<sequence length="196" mass="20744">MELNNIPEGDAWRHDGLGESSEVVDLAELRIAAQRDTSGGSDKPPSPGHTSPKMSATAVATPSGSNATENCDGSFASMSAECLRKRGIPVLACFGVGEVEVGGPSPARQATDNDAYIVVNDDIDGDANSELNDDDDDDDDVWSTMSSPTLMAEYLAVMGDEINPRSSPTNPAIDEERPPAYTEIDADRPPAYTRNV</sequence>
<evidence type="ECO:0000256" key="1">
    <source>
        <dbReference type="SAM" id="MobiDB-lite"/>
    </source>
</evidence>
<organism evidence="2 3">
    <name type="scientific">Drechslerella dactyloides</name>
    <name type="common">Nematode-trapping fungus</name>
    <name type="synonym">Arthrobotrys dactyloides</name>
    <dbReference type="NCBI Taxonomy" id="74499"/>
    <lineage>
        <taxon>Eukaryota</taxon>
        <taxon>Fungi</taxon>
        <taxon>Dikarya</taxon>
        <taxon>Ascomycota</taxon>
        <taxon>Pezizomycotina</taxon>
        <taxon>Orbiliomycetes</taxon>
        <taxon>Orbiliales</taxon>
        <taxon>Orbiliaceae</taxon>
        <taxon>Drechslerella</taxon>
    </lineage>
</organism>
<reference evidence="2" key="1">
    <citation type="submission" date="2023-01" db="EMBL/GenBank/DDBJ databases">
        <title>The chitinases involved in constricting ring structure development in the nematode-trapping fungus Drechslerella dactyloides.</title>
        <authorList>
            <person name="Wang R."/>
            <person name="Zhang L."/>
            <person name="Tang P."/>
            <person name="Li S."/>
            <person name="Liang L."/>
        </authorList>
    </citation>
    <scope>NUCLEOTIDE SEQUENCE</scope>
    <source>
        <strain evidence="2">YMF1.00031</strain>
    </source>
</reference>
<accession>A0AAD6NG16</accession>
<dbReference type="EMBL" id="JAQGDS010000012">
    <property type="protein sequence ID" value="KAJ6256809.1"/>
    <property type="molecule type" value="Genomic_DNA"/>
</dbReference>
<protein>
    <submittedName>
        <fullName evidence="2">Uncharacterized protein</fullName>
    </submittedName>
</protein>
<dbReference type="Proteomes" id="UP001221413">
    <property type="component" value="Unassembled WGS sequence"/>
</dbReference>
<gene>
    <name evidence="2" type="ORF">Dda_8677</name>
</gene>
<proteinExistence type="predicted"/>
<name>A0AAD6NG16_DREDA</name>
<keyword evidence="3" id="KW-1185">Reference proteome</keyword>
<feature type="region of interest" description="Disordered" evidence="1">
    <location>
        <begin position="161"/>
        <end position="196"/>
    </location>
</feature>
<comment type="caution">
    <text evidence="2">The sequence shown here is derived from an EMBL/GenBank/DDBJ whole genome shotgun (WGS) entry which is preliminary data.</text>
</comment>